<keyword evidence="4" id="KW-1185">Reference proteome</keyword>
<feature type="compositionally biased region" description="Acidic residues" evidence="2">
    <location>
        <begin position="37"/>
        <end position="72"/>
    </location>
</feature>
<reference evidence="3" key="1">
    <citation type="submission" date="2014-11" db="EMBL/GenBank/DDBJ databases">
        <title>Gammaherpesviruses are widespread among seal species in Canada.</title>
        <authorList>
            <person name="Bellehumeur C."/>
            <person name="Nielsen O."/>
            <person name="Measures L."/>
            <person name="Harwood L."/>
            <person name="Boyle B."/>
            <person name="Gagnon C.A."/>
        </authorList>
    </citation>
    <scope>NUCLEOTIDE SEQUENCE [LARGE SCALE GENOMIC DNA]</scope>
    <source>
        <strain evidence="3">FMV04-1493874</strain>
    </source>
</reference>
<feature type="compositionally biased region" description="Polar residues" evidence="2">
    <location>
        <begin position="1"/>
        <end position="10"/>
    </location>
</feature>
<feature type="compositionally biased region" description="Polar residues" evidence="2">
    <location>
        <begin position="19"/>
        <end position="32"/>
    </location>
</feature>
<sequence length="497" mass="55516">MAAPNTQAPSCSDILSGCIPSSDQSTSNTSDYNMADADADGDDVDEDASDDDNDDANEDNNDSNDENDDESISESTNSGSSSESEEEMCEEPINKKMKRSFSKERPISPVCAPTNKPEDKNSGPYQQRIPSIVNRPTARYHAPNKRYYTNDGTYDHNPALPYQERNLKRGRFARRPFVPFKKQGGYNSRNYGPRPLFQKESGFTRNHYIGVCFKKMRLSNCNARIDKDSPLCDVEVLTGLSRLGPMTFKNCSTVFQHENIDNKYIVRVAEMGIADKPIESKIVPFELLQNNFQQLREFTTCSKNVAAFINLRKATICSSTLQTLVLFLEETLCYTKLYAENDCSTSESADIILSTATILCQQILFKFKSLLCCLSPDRESMSVCRQITYLICSCNRFVDAGALLQEVRIRSELHLLMVLCLTPTILCHNVAFINDDITFYFRQILDLYKPGMVTGISNNLFAKQPCGGTRLAECTGTLAAMIGSKVSTQGLLFLPGP</sequence>
<protein>
    <submittedName>
        <fullName evidence="3">Post-transcriptional transactivator</fullName>
    </submittedName>
</protein>
<dbReference type="GeneID" id="65099504"/>
<dbReference type="Proteomes" id="UP000296355">
    <property type="component" value="Segment"/>
</dbReference>
<organism evidence="3 4">
    <name type="scientific">phocid gammaherpesvirus 3</name>
    <dbReference type="NCBI Taxonomy" id="2560643"/>
    <lineage>
        <taxon>Viruses</taxon>
        <taxon>Duplodnaviria</taxon>
        <taxon>Heunggongvirae</taxon>
        <taxon>Peploviricota</taxon>
        <taxon>Herviviricetes</taxon>
        <taxon>Herpesvirales</taxon>
        <taxon>Orthoherpesviridae</taxon>
        <taxon>Gammaherpesvirinae</taxon>
        <taxon>Percavirus</taxon>
        <taxon>Percavirus phocidgamma3</taxon>
    </lineage>
</organism>
<evidence type="ECO:0000256" key="2">
    <source>
        <dbReference type="SAM" id="MobiDB-lite"/>
    </source>
</evidence>
<accession>A0A0R5X8N0</accession>
<evidence type="ECO:0000256" key="1">
    <source>
        <dbReference type="ARBA" id="ARBA00022518"/>
    </source>
</evidence>
<dbReference type="KEGG" id="vg:65099504"/>
<dbReference type="GO" id="GO:0006355">
    <property type="term" value="P:regulation of DNA-templated transcription"/>
    <property type="evidence" value="ECO:0007669"/>
    <property type="project" value="InterPro"/>
</dbReference>
<dbReference type="InterPro" id="IPR008648">
    <property type="entry name" value="ICP27-like"/>
</dbReference>
<feature type="compositionally biased region" description="Low complexity" evidence="2">
    <location>
        <begin position="73"/>
        <end position="82"/>
    </location>
</feature>
<dbReference type="EMBL" id="KP136799">
    <property type="protein sequence ID" value="AJG42983.1"/>
    <property type="molecule type" value="Genomic_DNA"/>
</dbReference>
<proteinExistence type="predicted"/>
<evidence type="ECO:0000313" key="4">
    <source>
        <dbReference type="Proteomes" id="UP000296355"/>
    </source>
</evidence>
<dbReference type="RefSeq" id="YP_010084514.1">
    <property type="nucleotide sequence ID" value="NC_055139.1"/>
</dbReference>
<feature type="region of interest" description="Disordered" evidence="2">
    <location>
        <begin position="1"/>
        <end position="128"/>
    </location>
</feature>
<name>A0A0R5X8N0_9GAMA</name>
<keyword evidence="1" id="KW-0244">Early protein</keyword>
<evidence type="ECO:0000313" key="3">
    <source>
        <dbReference type="EMBL" id="AJG42983.1"/>
    </source>
</evidence>
<dbReference type="Pfam" id="PF05459">
    <property type="entry name" value="Herpes_UL69"/>
    <property type="match status" value="1"/>
</dbReference>